<dbReference type="EMBL" id="NIRI02000056">
    <property type="protein sequence ID" value="KAG5445242.1"/>
    <property type="molecule type" value="Genomic_DNA"/>
</dbReference>
<gene>
    <name evidence="1" type="ORF">CSKR_103414</name>
</gene>
<reference evidence="1 2" key="2">
    <citation type="journal article" date="2021" name="Genomics">
        <title>High-quality reference genome for Clonorchis sinensis.</title>
        <authorList>
            <person name="Young N.D."/>
            <person name="Stroehlein A.J."/>
            <person name="Kinkar L."/>
            <person name="Wang T."/>
            <person name="Sohn W.M."/>
            <person name="Chang B.C.H."/>
            <person name="Kaur P."/>
            <person name="Weisz D."/>
            <person name="Dudchenko O."/>
            <person name="Aiden E.L."/>
            <person name="Korhonen P.K."/>
            <person name="Gasser R.B."/>
        </authorList>
    </citation>
    <scope>NUCLEOTIDE SEQUENCE [LARGE SCALE GENOMIC DNA]</scope>
    <source>
        <strain evidence="1">Cs-k2</strain>
    </source>
</reference>
<evidence type="ECO:0000313" key="1">
    <source>
        <dbReference type="EMBL" id="KAG5445242.1"/>
    </source>
</evidence>
<dbReference type="AlphaFoldDB" id="A0A419PGL2"/>
<name>A0A419PGL2_CLOSI</name>
<sequence length="135" mass="15068">MGREGAVKSRKAIAAVVLSNCVLQCRASNGLIYYGWPRKSAEVERSRCKIAETFLFRLGIHVNADYGPSGTFPSGKDLALCSFLMGAFCQWAPPEYHCQRILSWLDDFIARRPSIQAFQFLIPLGLFDALSRAMC</sequence>
<accession>A0A419PGL2</accession>
<dbReference type="InParanoid" id="A0A419PGL2"/>
<protein>
    <submittedName>
        <fullName evidence="1">Uncharacterized protein</fullName>
    </submittedName>
</protein>
<comment type="caution">
    <text evidence="1">The sequence shown here is derived from an EMBL/GenBank/DDBJ whole genome shotgun (WGS) entry which is preliminary data.</text>
</comment>
<proteinExistence type="predicted"/>
<reference evidence="1 2" key="1">
    <citation type="journal article" date="2018" name="Biotechnol. Adv.">
        <title>Improved genomic resources and new bioinformatic workflow for the carcinogenic parasite Clonorchis sinensis: Biotechnological implications.</title>
        <authorList>
            <person name="Wang D."/>
            <person name="Korhonen P.K."/>
            <person name="Gasser R.B."/>
            <person name="Young N.D."/>
        </authorList>
    </citation>
    <scope>NUCLEOTIDE SEQUENCE [LARGE SCALE GENOMIC DNA]</scope>
    <source>
        <strain evidence="1">Cs-k2</strain>
    </source>
</reference>
<organism evidence="1 2">
    <name type="scientific">Clonorchis sinensis</name>
    <name type="common">Chinese liver fluke</name>
    <dbReference type="NCBI Taxonomy" id="79923"/>
    <lineage>
        <taxon>Eukaryota</taxon>
        <taxon>Metazoa</taxon>
        <taxon>Spiralia</taxon>
        <taxon>Lophotrochozoa</taxon>
        <taxon>Platyhelminthes</taxon>
        <taxon>Trematoda</taxon>
        <taxon>Digenea</taxon>
        <taxon>Opisthorchiida</taxon>
        <taxon>Opisthorchiata</taxon>
        <taxon>Opisthorchiidae</taxon>
        <taxon>Clonorchis</taxon>
    </lineage>
</organism>
<dbReference type="Proteomes" id="UP000286415">
    <property type="component" value="Unassembled WGS sequence"/>
</dbReference>
<evidence type="ECO:0000313" key="2">
    <source>
        <dbReference type="Proteomes" id="UP000286415"/>
    </source>
</evidence>
<keyword evidence="2" id="KW-1185">Reference proteome</keyword>